<evidence type="ECO:0000256" key="1">
    <source>
        <dbReference type="ARBA" id="ARBA00007665"/>
    </source>
</evidence>
<dbReference type="Pfam" id="PF09186">
    <property type="entry name" value="DUF1949"/>
    <property type="match status" value="1"/>
</dbReference>
<evidence type="ECO:0000313" key="5">
    <source>
        <dbReference type="Proteomes" id="UP001449582"/>
    </source>
</evidence>
<dbReference type="InterPro" id="IPR020569">
    <property type="entry name" value="UPF0029_Impact_CS"/>
</dbReference>
<dbReference type="InterPro" id="IPR001498">
    <property type="entry name" value="Impact_N"/>
</dbReference>
<feature type="domain" description="Impact N-terminal" evidence="2">
    <location>
        <begin position="15"/>
        <end position="117"/>
    </location>
</feature>
<gene>
    <name evidence="4" type="ORF">UREOM_0120</name>
</gene>
<comment type="similarity">
    <text evidence="1">Belongs to the IMPACT family.</text>
</comment>
<comment type="caution">
    <text evidence="4">The sequence shown here is derived from an EMBL/GenBank/DDBJ whole genome shotgun (WGS) entry which is preliminary data.</text>
</comment>
<dbReference type="InterPro" id="IPR020568">
    <property type="entry name" value="Ribosomal_Su5_D2-typ_SF"/>
</dbReference>
<dbReference type="RefSeq" id="WP_353289467.1">
    <property type="nucleotide sequence ID" value="NZ_BAABQM010000001.1"/>
</dbReference>
<dbReference type="Proteomes" id="UP001449582">
    <property type="component" value="Unassembled WGS sequence"/>
</dbReference>
<name>A0ABP9U885_9BACT</name>
<dbReference type="EMBL" id="BAABQM010000001">
    <property type="protein sequence ID" value="GAA5414301.1"/>
    <property type="molecule type" value="Genomic_DNA"/>
</dbReference>
<organism evidence="4 5">
    <name type="scientific">Ureaplasma ceti</name>
    <dbReference type="NCBI Taxonomy" id="3119530"/>
    <lineage>
        <taxon>Bacteria</taxon>
        <taxon>Bacillati</taxon>
        <taxon>Mycoplasmatota</taxon>
        <taxon>Mycoplasmoidales</taxon>
        <taxon>Mycoplasmoidaceae</taxon>
        <taxon>Ureaplasma</taxon>
    </lineage>
</organism>
<proteinExistence type="inferred from homology"/>
<dbReference type="InterPro" id="IPR023582">
    <property type="entry name" value="Impact"/>
</dbReference>
<keyword evidence="5" id="KW-1185">Reference proteome</keyword>
<dbReference type="PANTHER" id="PTHR16301">
    <property type="entry name" value="IMPACT-RELATED"/>
    <property type="match status" value="1"/>
</dbReference>
<dbReference type="PROSITE" id="PS00910">
    <property type="entry name" value="UPF0029"/>
    <property type="match status" value="1"/>
</dbReference>
<dbReference type="Pfam" id="PF01205">
    <property type="entry name" value="Impact_N"/>
    <property type="match status" value="1"/>
</dbReference>
<dbReference type="Gene3D" id="3.30.230.30">
    <property type="entry name" value="Impact, N-terminal domain"/>
    <property type="match status" value="1"/>
</dbReference>
<accession>A0ABP9U885</accession>
<evidence type="ECO:0000259" key="3">
    <source>
        <dbReference type="Pfam" id="PF09186"/>
    </source>
</evidence>
<evidence type="ECO:0000259" key="2">
    <source>
        <dbReference type="Pfam" id="PF01205"/>
    </source>
</evidence>
<dbReference type="Gene3D" id="3.30.70.240">
    <property type="match status" value="1"/>
</dbReference>
<sequence>MKIIAQEHNNLYEIKKSKFLGFNFYVESVADCEAILNDLRTQFYDATHICYAYILNESQSVQKYSDDGEPSGTAGYPLLSLLLKNELTNILVVVVRYYGGIKLGAGGLLRAYTKTISSLFQECELLNFVKYYYYEIQFDYNDTKTIEYWINSNHYTILDKQYGEDVIFEIKCDVEITPHSLLKKLVQK</sequence>
<reference evidence="4" key="1">
    <citation type="submission" date="2024-02" db="EMBL/GenBank/DDBJ databases">
        <title>Draft genome sequence of new strains in genus Ureaplasma.</title>
        <authorList>
            <person name="Nakajima Y."/>
            <person name="Segawa T."/>
        </authorList>
    </citation>
    <scope>NUCLEOTIDE SEQUENCE [LARGE SCALE GENOMIC DNA]</scope>
    <source>
        <strain evidence="4">OM1</strain>
    </source>
</reference>
<dbReference type="SUPFAM" id="SSF54980">
    <property type="entry name" value="EF-G C-terminal domain-like"/>
    <property type="match status" value="1"/>
</dbReference>
<dbReference type="InterPro" id="IPR015269">
    <property type="entry name" value="UPF0029_Impact_C"/>
</dbReference>
<feature type="domain" description="UPF0029" evidence="3">
    <location>
        <begin position="136"/>
        <end position="175"/>
    </location>
</feature>
<evidence type="ECO:0000313" key="4">
    <source>
        <dbReference type="EMBL" id="GAA5414301.1"/>
    </source>
</evidence>
<dbReference type="InterPro" id="IPR036956">
    <property type="entry name" value="Impact_N_sf"/>
</dbReference>
<dbReference type="PANTHER" id="PTHR16301:SF20">
    <property type="entry name" value="IMPACT FAMILY MEMBER YIGZ"/>
    <property type="match status" value="1"/>
</dbReference>
<protein>
    <submittedName>
        <fullName evidence="4">YigZ family protein</fullName>
    </submittedName>
</protein>
<dbReference type="SUPFAM" id="SSF54211">
    <property type="entry name" value="Ribosomal protein S5 domain 2-like"/>
    <property type="match status" value="1"/>
</dbReference>
<dbReference type="InterPro" id="IPR035647">
    <property type="entry name" value="EFG_III/V"/>
</dbReference>